<dbReference type="AlphaFoldDB" id="A0A6J6SLI5"/>
<dbReference type="EMBL" id="CAEZYX010000010">
    <property type="protein sequence ID" value="CAB4735603.1"/>
    <property type="molecule type" value="Genomic_DNA"/>
</dbReference>
<evidence type="ECO:0000313" key="2">
    <source>
        <dbReference type="EMBL" id="CAB4942451.1"/>
    </source>
</evidence>
<reference evidence="1" key="1">
    <citation type="submission" date="2020-05" db="EMBL/GenBank/DDBJ databases">
        <authorList>
            <person name="Chiriac C."/>
            <person name="Salcher M."/>
            <person name="Ghai R."/>
            <person name="Kavagutti S V."/>
        </authorList>
    </citation>
    <scope>NUCLEOTIDE SEQUENCE</scope>
</reference>
<gene>
    <name evidence="1" type="ORF">UFOPK2802_00194</name>
    <name evidence="2" type="ORF">UFOPK3783_00395</name>
</gene>
<name>A0A6J6SLI5_9ZZZZ</name>
<dbReference type="EMBL" id="CAFBNI010000027">
    <property type="protein sequence ID" value="CAB4942451.1"/>
    <property type="molecule type" value="Genomic_DNA"/>
</dbReference>
<accession>A0A6J6SLI5</accession>
<organism evidence="1">
    <name type="scientific">freshwater metagenome</name>
    <dbReference type="NCBI Taxonomy" id="449393"/>
    <lineage>
        <taxon>unclassified sequences</taxon>
        <taxon>metagenomes</taxon>
        <taxon>ecological metagenomes</taxon>
    </lineage>
</organism>
<proteinExistence type="predicted"/>
<protein>
    <submittedName>
        <fullName evidence="1">Unannotated protein</fullName>
    </submittedName>
</protein>
<sequence length="93" mass="9608">MHEPATPAAVIAVVTDVTPNLAALAKPVPYAANPAPVIGWTVPIRISTAAALAGRDEVNSAVMANAADATMAPRFLFIELLLLSRPTRAGHGR</sequence>
<evidence type="ECO:0000313" key="1">
    <source>
        <dbReference type="EMBL" id="CAB4735603.1"/>
    </source>
</evidence>